<dbReference type="OrthoDB" id="40068at10239"/>
<sequence length="490" mass="56252">METPVAVKMEATPEVEVLAESSPAPPAAPTKRKLSSSDSEEEPEEYKRQRCWLSSRSEQVAQLEKDDREAKESLFKYGASAREIRRNALKREAIRLLSLAFGKLAGFNESESVSELLREKFLDLSKPLEDILFDITSKVSVDKYTAENMYDPSHVYMGIFGSIAKTLALVAANTNMYLIPSVERIMRAIGRPVFRCWYNKSWQQIWHDIIHGDTTSDPSSITLDDIFEYPFNKYQEAEDYNNPKVIGFAHMNAPTMDDFFIRESPYPLVPSDALTDPYMTRPKSEETTWARLMNRQWCIGRSYVKLGFTMLAHELSPANETVTLGDLDRLMYMEWEDEMDTFCYVDGGFYRMMENAYSSKRIKTEEDHSSKLLLVSENITNFGLKVQLASHMNCYLGLDDQNVRREVWGDVNINSEHSFDIMEDVLASVYDRCKTEKHVLELNNEMIPPTVLKSVYFITAIDGQPEVHCTFDNFEKHCSSAEKHCSSDNP</sequence>
<dbReference type="Proteomes" id="UP000142765">
    <property type="component" value="Segment"/>
</dbReference>
<dbReference type="Proteomes" id="UP000126788">
    <property type="component" value="Genome"/>
</dbReference>
<evidence type="ECO:0000313" key="3">
    <source>
        <dbReference type="EMBL" id="AKC02073.1"/>
    </source>
</evidence>
<keyword evidence="6" id="KW-1185">Reference proteome</keyword>
<proteinExistence type="predicted"/>
<evidence type="ECO:0000313" key="6">
    <source>
        <dbReference type="Proteomes" id="UP000101183"/>
    </source>
</evidence>
<evidence type="ECO:0000313" key="7">
    <source>
        <dbReference type="Proteomes" id="UP000126788"/>
    </source>
</evidence>
<evidence type="ECO:0000313" key="4">
    <source>
        <dbReference type="EMBL" id="AMB21699.1"/>
    </source>
</evidence>
<reference evidence="5" key="4">
    <citation type="submission" date="2019-10" db="EMBL/GenBank/DDBJ databases">
        <title>The complete genome of Cyprinid herpesvirus 2, a new strain isolated from Allogynogenetic crucian carp.</title>
        <authorList>
            <person name="Jiang Y."/>
            <person name="Wang H."/>
            <person name="Lu L."/>
        </authorList>
    </citation>
    <scope>NUCLEOTIDE SEQUENCE</scope>
    <source>
        <strain evidence="5">YC-01</strain>
    </source>
</reference>
<dbReference type="EMBL" id="MN593216">
    <property type="protein sequence ID" value="QIV66946.1"/>
    <property type="molecule type" value="Genomic_DNA"/>
</dbReference>
<dbReference type="EMBL" id="KM200722">
    <property type="protein sequence ID" value="AKC02073.1"/>
    <property type="molecule type" value="Genomic_DNA"/>
</dbReference>
<gene>
    <name evidence="2" type="ORF">CyHV2_ORF130</name>
</gene>
<dbReference type="GeneID" id="14011363"/>
<reference evidence="2 6" key="1">
    <citation type="journal article" date="2013" name="J. Virol.">
        <title>Comparative genomics of carp herpesviruses.</title>
        <authorList>
            <person name="Davison A.J."/>
            <person name="Kurobe T."/>
            <person name="Gatherer D."/>
            <person name="Cunningham C."/>
            <person name="Korf I."/>
            <person name="Fukuda H."/>
            <person name="Hedrick R.P."/>
            <person name="Waltzek T.B."/>
        </authorList>
    </citation>
    <scope>NUCLEOTIDE SEQUENCE [LARGE SCALE GENOMIC DNA]</scope>
    <source>
        <strain evidence="2">ST-J1</strain>
    </source>
</reference>
<evidence type="ECO:0000313" key="2">
    <source>
        <dbReference type="EMBL" id="AFJ20555.1"/>
    </source>
</evidence>
<accession>K7PCP3</accession>
<dbReference type="EMBL" id="KT387800">
    <property type="protein sequence ID" value="AMB21699.1"/>
    <property type="molecule type" value="Genomic_DNA"/>
</dbReference>
<reference evidence="7" key="5">
    <citation type="journal article" date="2022" name="Can. J. Microbiol.">
        <title>Characterization and Prevalence of A New Fatal Genotype CyHV-2 in Mainland China.</title>
        <authorList>
            <person name="Li L."/>
            <person name="Luo Y."/>
            <person name="Gao Z."/>
            <person name="Huang J."/>
            <person name="Zheng X."/>
            <person name="Nie H."/>
            <person name="Zhang J."/>
            <person name="Lin L."/>
            <person name="Yuan J."/>
        </authorList>
    </citation>
    <scope>NUCLEOTIDE SEQUENCE [LARGE SCALE GENOMIC DNA]</scope>
</reference>
<protein>
    <submittedName>
        <fullName evidence="2 4">ORF130</fullName>
    </submittedName>
</protein>
<organism evidence="2 6">
    <name type="scientific">Cyprinid herpesvirus 2</name>
    <name type="common">CyHV-2</name>
    <dbReference type="NCBI Taxonomy" id="317878"/>
    <lineage>
        <taxon>Viruses</taxon>
        <taxon>Duplodnaviria</taxon>
        <taxon>Heunggongvirae</taxon>
        <taxon>Peploviricota</taxon>
        <taxon>Herviviricetes</taxon>
        <taxon>Herpesvirales</taxon>
        <taxon>Alloherpesviridae</taxon>
        <taxon>Cyvirus</taxon>
        <taxon>Cyvirus cyprinidallo2</taxon>
    </lineage>
</organism>
<evidence type="ECO:0000256" key="1">
    <source>
        <dbReference type="SAM" id="MobiDB-lite"/>
    </source>
</evidence>
<dbReference type="KEGG" id="vg:14011363"/>
<evidence type="ECO:0000313" key="8">
    <source>
        <dbReference type="Proteomes" id="UP000142765"/>
    </source>
</evidence>
<feature type="region of interest" description="Disordered" evidence="1">
    <location>
        <begin position="1"/>
        <end position="50"/>
    </location>
</feature>
<reference evidence="4 8" key="3">
    <citation type="submission" date="2015-08" db="EMBL/GenBank/DDBJ databases">
        <authorList>
            <person name="Babu N.S."/>
            <person name="Beckwith C.J."/>
            <person name="Beseler K.G."/>
            <person name="Brison A."/>
            <person name="Carone J.V."/>
            <person name="Caskin T.P."/>
            <person name="Diamond M."/>
            <person name="Durham M.E."/>
            <person name="Foxe J.M."/>
            <person name="Go M."/>
            <person name="Henderson B.A."/>
            <person name="Jones I.B."/>
            <person name="McGettigan J.A."/>
            <person name="Micheletti S.J."/>
            <person name="Nasrallah M.E."/>
            <person name="Ortiz D."/>
            <person name="Piller C.R."/>
            <person name="Privatt S.R."/>
            <person name="Schneider S.L."/>
            <person name="Sharp S."/>
            <person name="Smith T.C."/>
            <person name="Stanton J.D."/>
            <person name="Ullery H.E."/>
            <person name="Wilson R.J."/>
            <person name="Serrano M.G."/>
            <person name="Buck G."/>
            <person name="Lee V."/>
            <person name="Wang Y."/>
            <person name="Carvalho R."/>
            <person name="Voegtly L."/>
            <person name="Shi R."/>
            <person name="Duckworth R."/>
            <person name="Johnson A."/>
            <person name="Loviza R."/>
            <person name="Walstead R."/>
            <person name="Shah Z."/>
            <person name="Kiflezghi M."/>
            <person name="Wade K."/>
            <person name="Ball S.L."/>
            <person name="Bradley K.W."/>
            <person name="Asai D.J."/>
            <person name="Bowman C.A."/>
            <person name="Russell D.A."/>
            <person name="Pope W.H."/>
            <person name="Jacobs-Sera D."/>
            <person name="Hendrix R.W."/>
            <person name="Hatfull G.F."/>
        </authorList>
    </citation>
    <scope>NUCLEOTIDE SEQUENCE [LARGE SCALE GENOMIC DNA]</scope>
    <source>
        <strain evidence="4">SY</strain>
    </source>
</reference>
<reference evidence="3" key="2">
    <citation type="journal article" date="2015" name="Can. J. Microbiol.">
        <title>Characterization and Prevalence of A New Fatal Genotype CyHV-2 in Mainland China.</title>
        <authorList>
            <person name="Li L."/>
            <person name="Luo Y."/>
            <person name="Gao Z."/>
            <person name="Huang J."/>
            <person name="Zheng X."/>
            <person name="Nie H."/>
            <person name="Zhang J."/>
            <person name="Lin L."/>
            <person name="Yuan J."/>
        </authorList>
    </citation>
    <scope>NUCLEOTIDE SEQUENCE [LARGE SCALE GENOMIC DNA]</scope>
    <source>
        <strain evidence="3">SY-C1</strain>
    </source>
</reference>
<evidence type="ECO:0000313" key="5">
    <source>
        <dbReference type="EMBL" id="QIV66946.1"/>
    </source>
</evidence>
<dbReference type="EMBL" id="JQ815364">
    <property type="protein sequence ID" value="AFJ20555.1"/>
    <property type="molecule type" value="Genomic_DNA"/>
</dbReference>
<dbReference type="RefSeq" id="YP_007003949.1">
    <property type="nucleotide sequence ID" value="NC_019495.1"/>
</dbReference>
<name>K7PCP3_CYHV2</name>
<dbReference type="Proteomes" id="UP000101183">
    <property type="component" value="Segment"/>
</dbReference>